<feature type="signal peptide" evidence="1">
    <location>
        <begin position="1"/>
        <end position="29"/>
    </location>
</feature>
<organism evidence="3 4">
    <name type="scientific">Actinomadura gamaensis</name>
    <dbReference type="NCBI Taxonomy" id="1763541"/>
    <lineage>
        <taxon>Bacteria</taxon>
        <taxon>Bacillati</taxon>
        <taxon>Actinomycetota</taxon>
        <taxon>Actinomycetes</taxon>
        <taxon>Streptosporangiales</taxon>
        <taxon>Thermomonosporaceae</taxon>
        <taxon>Actinomadura</taxon>
    </lineage>
</organism>
<protein>
    <recommendedName>
        <fullName evidence="2">Peptidase S53 domain-containing protein</fullName>
    </recommendedName>
</protein>
<evidence type="ECO:0000313" key="3">
    <source>
        <dbReference type="EMBL" id="MFC4907563.1"/>
    </source>
</evidence>
<feature type="domain" description="Peptidase S53" evidence="2">
    <location>
        <begin position="59"/>
        <end position="434"/>
    </location>
</feature>
<dbReference type="PANTHER" id="PTHR14218">
    <property type="entry name" value="PROTEASE S8 TRIPEPTIDYL PEPTIDASE I CLN2"/>
    <property type="match status" value="1"/>
</dbReference>
<feature type="chain" id="PRO_5045575377" description="Peptidase S53 domain-containing protein" evidence="1">
    <location>
        <begin position="30"/>
        <end position="530"/>
    </location>
</feature>
<keyword evidence="4" id="KW-1185">Reference proteome</keyword>
<comment type="caution">
    <text evidence="3">The sequence shown here is derived from an EMBL/GenBank/DDBJ whole genome shotgun (WGS) entry which is preliminary data.</text>
</comment>
<reference evidence="4" key="1">
    <citation type="journal article" date="2019" name="Int. J. Syst. Evol. Microbiol.">
        <title>The Global Catalogue of Microorganisms (GCM) 10K type strain sequencing project: providing services to taxonomists for standard genome sequencing and annotation.</title>
        <authorList>
            <consortium name="The Broad Institute Genomics Platform"/>
            <consortium name="The Broad Institute Genome Sequencing Center for Infectious Disease"/>
            <person name="Wu L."/>
            <person name="Ma J."/>
        </authorList>
    </citation>
    <scope>NUCLEOTIDE SEQUENCE [LARGE SCALE GENOMIC DNA]</scope>
    <source>
        <strain evidence="4">KLKA75</strain>
    </source>
</reference>
<dbReference type="RefSeq" id="WP_378253413.1">
    <property type="nucleotide sequence ID" value="NZ_JBHSIT010000002.1"/>
</dbReference>
<dbReference type="InterPro" id="IPR050819">
    <property type="entry name" value="Tripeptidyl-peptidase_I"/>
</dbReference>
<accession>A0ABV9TTX0</accession>
<dbReference type="EMBL" id="JBHSIT010000002">
    <property type="protein sequence ID" value="MFC4907563.1"/>
    <property type="molecule type" value="Genomic_DNA"/>
</dbReference>
<gene>
    <name evidence="3" type="ORF">ACFPCY_09550</name>
</gene>
<dbReference type="InterPro" id="IPR030400">
    <property type="entry name" value="Sedolisin_dom"/>
</dbReference>
<proteinExistence type="predicted"/>
<evidence type="ECO:0000313" key="4">
    <source>
        <dbReference type="Proteomes" id="UP001595872"/>
    </source>
</evidence>
<evidence type="ECO:0000259" key="2">
    <source>
        <dbReference type="PROSITE" id="PS51695"/>
    </source>
</evidence>
<dbReference type="PANTHER" id="PTHR14218:SF15">
    <property type="entry name" value="TRIPEPTIDYL-PEPTIDASE 1"/>
    <property type="match status" value="1"/>
</dbReference>
<dbReference type="Gene3D" id="3.40.50.200">
    <property type="entry name" value="Peptidase S8/S53 domain"/>
    <property type="match status" value="1"/>
</dbReference>
<dbReference type="SUPFAM" id="SSF52743">
    <property type="entry name" value="Subtilisin-like"/>
    <property type="match status" value="1"/>
</dbReference>
<name>A0ABV9TTX0_9ACTN</name>
<keyword evidence="1" id="KW-0732">Signal</keyword>
<sequence>MRRAQRPVAASAAATLLGASLFAAAPARADAPPPPHRTKVLLAALANMRANYARFAHDTPGPQDVFDYRVDQLWKRGIDGTGTSIGLLEGWEDPNIGKVVHDFDAKYGLPDPQIKTVYPAGRLPAQCPPGMVKLGSYGSCDAWQGELELDVLAAHLMAPYARIVISATPADTEIEDDDASQVAMPEIIKAAGYLSGHHLADVMSVSDGNGESSYSHGVREIRAQDPGELRAAAAGVPLLGATGDCGVVQNLPVAAAQCGNTSTTPDSATWDDSPWVTAVGGSVPNMDATGRKAGPDPVWNVKGYTEGAGFSKVYKRPAFQDAVASATRSPMRWIPDLTMDGQHGTSESAPTLAGVLALATQLNHGPLGPINPALYALGRSGAKAGIADVVTGDNTLHAKNGTVIPGFSAAPGFDRASGWGTLDAATFVPSLVRRVRQGAETRDARRQARRELTALERAVRFTRHGTKVTLTATGFLPGHPVALTIDRRAAGRLTADGNGDVTTTIDAGRLRPGRHSVDLTSMLITVSGRF</sequence>
<dbReference type="Proteomes" id="UP001595872">
    <property type="component" value="Unassembled WGS sequence"/>
</dbReference>
<dbReference type="InterPro" id="IPR036852">
    <property type="entry name" value="Peptidase_S8/S53_dom_sf"/>
</dbReference>
<dbReference type="PROSITE" id="PS51695">
    <property type="entry name" value="SEDOLISIN"/>
    <property type="match status" value="1"/>
</dbReference>
<evidence type="ECO:0000256" key="1">
    <source>
        <dbReference type="SAM" id="SignalP"/>
    </source>
</evidence>